<organism evidence="2 3">
    <name type="scientific">Metschnikowia bicuspidata</name>
    <dbReference type="NCBI Taxonomy" id="27322"/>
    <lineage>
        <taxon>Eukaryota</taxon>
        <taxon>Fungi</taxon>
        <taxon>Dikarya</taxon>
        <taxon>Ascomycota</taxon>
        <taxon>Saccharomycotina</taxon>
        <taxon>Pichiomycetes</taxon>
        <taxon>Metschnikowiaceae</taxon>
        <taxon>Metschnikowia</taxon>
    </lineage>
</organism>
<dbReference type="PROSITE" id="PS50007">
    <property type="entry name" value="PIPLC_X_DOMAIN"/>
    <property type="match status" value="1"/>
</dbReference>
<sequence length="300" mass="34168">MVKSQVWMKHLPDDVRLGALSIPGTHNSGACYRTLPSVRCQNEAISKQLVNGVRFLDIRVGKYPLKSGDNASELTVVHGKFPVRIPVARKFRKVLNEIFDFLDANPSECVILSLKVEGLGEWDDGNDEFPNLLWDNYILENDSKWYLEQSLPKLGEVRGKIILFRRFLVENKRLVPRFGFDASAWDYNTPEDDRGHFVVQDKCELRGKDEIGEKVELIKLMTQKAIEYNSKEEKAKLFINFTSGTSLLSKDCWPERVAKAIVQTDIASHFKKGCGVVIVDFADLNNWDLSKALVTSNFQK</sequence>
<evidence type="ECO:0000313" key="2">
    <source>
        <dbReference type="EMBL" id="RKP31088.1"/>
    </source>
</evidence>
<proteinExistence type="predicted"/>
<dbReference type="EMBL" id="ML004447">
    <property type="protein sequence ID" value="RKP31088.1"/>
    <property type="molecule type" value="Genomic_DNA"/>
</dbReference>
<evidence type="ECO:0000259" key="1">
    <source>
        <dbReference type="SMART" id="SM00148"/>
    </source>
</evidence>
<dbReference type="CDD" id="cd08586">
    <property type="entry name" value="PI-PLCc_BcPLC_like"/>
    <property type="match status" value="1"/>
</dbReference>
<dbReference type="PANTHER" id="PTHR13593">
    <property type="match status" value="1"/>
</dbReference>
<dbReference type="Proteomes" id="UP000268321">
    <property type="component" value="Unassembled WGS sequence"/>
</dbReference>
<dbReference type="InterPro" id="IPR051057">
    <property type="entry name" value="PI-PLC_domain"/>
</dbReference>
<protein>
    <submittedName>
        <fullName evidence="2">PLC-like phosphodiesterase</fullName>
    </submittedName>
</protein>
<feature type="domain" description="Phosphatidylinositol-specific phospholipase C X" evidence="1">
    <location>
        <begin position="13"/>
        <end position="166"/>
    </location>
</feature>
<dbReference type="GO" id="GO:0008081">
    <property type="term" value="F:phosphoric diester hydrolase activity"/>
    <property type="evidence" value="ECO:0007669"/>
    <property type="project" value="InterPro"/>
</dbReference>
<dbReference type="GO" id="GO:0006629">
    <property type="term" value="P:lipid metabolic process"/>
    <property type="evidence" value="ECO:0007669"/>
    <property type="project" value="InterPro"/>
</dbReference>
<dbReference type="InterPro" id="IPR000909">
    <property type="entry name" value="PLipase_C_PInositol-sp_X_dom"/>
</dbReference>
<dbReference type="Gene3D" id="3.20.20.190">
    <property type="entry name" value="Phosphatidylinositol (PI) phosphodiesterase"/>
    <property type="match status" value="1"/>
</dbReference>
<accession>A0A4P9ZE83</accession>
<dbReference type="Pfam" id="PF00388">
    <property type="entry name" value="PI-PLC-X"/>
    <property type="match status" value="1"/>
</dbReference>
<reference evidence="3" key="1">
    <citation type="journal article" date="2018" name="Nat. Microbiol.">
        <title>Leveraging single-cell genomics to expand the fungal tree of life.</title>
        <authorList>
            <person name="Ahrendt S.R."/>
            <person name="Quandt C.A."/>
            <person name="Ciobanu D."/>
            <person name="Clum A."/>
            <person name="Salamov A."/>
            <person name="Andreopoulos B."/>
            <person name="Cheng J.F."/>
            <person name="Woyke T."/>
            <person name="Pelin A."/>
            <person name="Henrissat B."/>
            <person name="Reynolds N.K."/>
            <person name="Benny G.L."/>
            <person name="Smith M.E."/>
            <person name="James T.Y."/>
            <person name="Grigoriev I.V."/>
        </authorList>
    </citation>
    <scope>NUCLEOTIDE SEQUENCE [LARGE SCALE GENOMIC DNA]</scope>
    <source>
        <strain evidence="3">Baker2002</strain>
    </source>
</reference>
<dbReference type="InterPro" id="IPR017946">
    <property type="entry name" value="PLC-like_Pdiesterase_TIM-brl"/>
</dbReference>
<dbReference type="AlphaFoldDB" id="A0A4P9ZE83"/>
<dbReference type="SUPFAM" id="SSF51695">
    <property type="entry name" value="PLC-like phosphodiesterases"/>
    <property type="match status" value="1"/>
</dbReference>
<name>A0A4P9ZE83_9ASCO</name>
<gene>
    <name evidence="2" type="ORF">METBISCDRAFT_14921</name>
</gene>
<dbReference type="PANTHER" id="PTHR13593:SF113">
    <property type="entry name" value="SI:DKEY-266F7.9"/>
    <property type="match status" value="1"/>
</dbReference>
<evidence type="ECO:0000313" key="3">
    <source>
        <dbReference type="Proteomes" id="UP000268321"/>
    </source>
</evidence>
<dbReference type="OrthoDB" id="1046782at2759"/>
<keyword evidence="3" id="KW-1185">Reference proteome</keyword>
<dbReference type="SMART" id="SM00148">
    <property type="entry name" value="PLCXc"/>
    <property type="match status" value="1"/>
</dbReference>